<sequence length="92" mass="10407">MGNRNRLSISFKKEHQYIYDHLQGITNKSDYIARALEVFISGGGQSPVSKKEIKNMVLQILQEQGNAPQTLSAPPPEHQILEEDVELLSQLF</sequence>
<reference evidence="1 2" key="1">
    <citation type="submission" date="2020-05" db="EMBL/GenBank/DDBJ databases">
        <title>Genome Sequencing of Type Strains.</title>
        <authorList>
            <person name="Lemaire J.F."/>
            <person name="Inderbitzin P."/>
            <person name="Gregorio O.A."/>
            <person name="Collins S.B."/>
            <person name="Wespe N."/>
            <person name="Knight-Connoni V."/>
        </authorList>
    </citation>
    <scope>NUCLEOTIDE SEQUENCE [LARGE SCALE GENOMIC DNA]</scope>
    <source>
        <strain evidence="1 2">LMG 21957</strain>
    </source>
</reference>
<keyword evidence="2" id="KW-1185">Reference proteome</keyword>
<dbReference type="EMBL" id="JABMCB010000165">
    <property type="protein sequence ID" value="NUU75087.1"/>
    <property type="molecule type" value="Genomic_DNA"/>
</dbReference>
<proteinExistence type="predicted"/>
<protein>
    <submittedName>
        <fullName evidence="1">Uncharacterized protein</fullName>
    </submittedName>
</protein>
<dbReference type="RefSeq" id="WP_095288530.1">
    <property type="nucleotide sequence ID" value="NZ_JABMCB010000165.1"/>
</dbReference>
<evidence type="ECO:0000313" key="2">
    <source>
        <dbReference type="Proteomes" id="UP000526125"/>
    </source>
</evidence>
<gene>
    <name evidence="1" type="ORF">HP552_07515</name>
</gene>
<organism evidence="1 2">
    <name type="scientific">Paenibacillus xylanilyticus</name>
    <dbReference type="NCBI Taxonomy" id="248903"/>
    <lineage>
        <taxon>Bacteria</taxon>
        <taxon>Bacillati</taxon>
        <taxon>Bacillota</taxon>
        <taxon>Bacilli</taxon>
        <taxon>Bacillales</taxon>
        <taxon>Paenibacillaceae</taxon>
        <taxon>Paenibacillus</taxon>
    </lineage>
</organism>
<comment type="caution">
    <text evidence="1">The sequence shown here is derived from an EMBL/GenBank/DDBJ whole genome shotgun (WGS) entry which is preliminary data.</text>
</comment>
<accession>A0A7Y6BU71</accession>
<dbReference type="Proteomes" id="UP000526125">
    <property type="component" value="Unassembled WGS sequence"/>
</dbReference>
<evidence type="ECO:0000313" key="1">
    <source>
        <dbReference type="EMBL" id="NUU75087.1"/>
    </source>
</evidence>
<dbReference type="AlphaFoldDB" id="A0A7Y6BU71"/>
<name>A0A7Y6BU71_9BACL</name>